<dbReference type="Pfam" id="PF03407">
    <property type="entry name" value="Nucleotid_trans"/>
    <property type="match status" value="1"/>
</dbReference>
<protein>
    <recommendedName>
        <fullName evidence="2">Nucleotide-diphospho-sugar transferase domain-containing protein</fullName>
    </recommendedName>
</protein>
<name>A0A9Q0JMY5_9ROSI</name>
<keyword evidence="1" id="KW-1133">Transmembrane helix</keyword>
<dbReference type="OrthoDB" id="540503at2759"/>
<reference evidence="3" key="2">
    <citation type="journal article" date="2023" name="Plants (Basel)">
        <title>Annotation of the Turnera subulata (Passifloraceae) Draft Genome Reveals the S-Locus Evolved after the Divergence of Turneroideae from Passifloroideae in a Stepwise Manner.</title>
        <authorList>
            <person name="Henning P.M."/>
            <person name="Roalson E.H."/>
            <person name="Mir W."/>
            <person name="McCubbin A.G."/>
            <person name="Shore J.S."/>
        </authorList>
    </citation>
    <scope>NUCLEOTIDE SEQUENCE</scope>
    <source>
        <strain evidence="3">F60SS</strain>
    </source>
</reference>
<dbReference type="PANTHER" id="PTHR46038:SF12">
    <property type="entry name" value="OS03G0731800 PROTEIN"/>
    <property type="match status" value="1"/>
</dbReference>
<comment type="caution">
    <text evidence="3">The sequence shown here is derived from an EMBL/GenBank/DDBJ whole genome shotgun (WGS) entry which is preliminary data.</text>
</comment>
<evidence type="ECO:0000256" key="1">
    <source>
        <dbReference type="SAM" id="Phobius"/>
    </source>
</evidence>
<feature type="domain" description="Nucleotide-diphospho-sugar transferase" evidence="2">
    <location>
        <begin position="116"/>
        <end position="317"/>
    </location>
</feature>
<organism evidence="3 4">
    <name type="scientific">Turnera subulata</name>
    <dbReference type="NCBI Taxonomy" id="218843"/>
    <lineage>
        <taxon>Eukaryota</taxon>
        <taxon>Viridiplantae</taxon>
        <taxon>Streptophyta</taxon>
        <taxon>Embryophyta</taxon>
        <taxon>Tracheophyta</taxon>
        <taxon>Spermatophyta</taxon>
        <taxon>Magnoliopsida</taxon>
        <taxon>eudicotyledons</taxon>
        <taxon>Gunneridae</taxon>
        <taxon>Pentapetalae</taxon>
        <taxon>rosids</taxon>
        <taxon>fabids</taxon>
        <taxon>Malpighiales</taxon>
        <taxon>Passifloraceae</taxon>
        <taxon>Turnera</taxon>
    </lineage>
</organism>
<evidence type="ECO:0000313" key="4">
    <source>
        <dbReference type="Proteomes" id="UP001141552"/>
    </source>
</evidence>
<keyword evidence="4" id="KW-1185">Reference proteome</keyword>
<proteinExistence type="predicted"/>
<reference evidence="3" key="1">
    <citation type="submission" date="2022-02" db="EMBL/GenBank/DDBJ databases">
        <authorList>
            <person name="Henning P.M."/>
            <person name="McCubbin A.G."/>
            <person name="Shore J.S."/>
        </authorList>
    </citation>
    <scope>NUCLEOTIDE SEQUENCE</scope>
    <source>
        <strain evidence="3">F60SS</strain>
        <tissue evidence="3">Leaves</tissue>
    </source>
</reference>
<gene>
    <name evidence="3" type="ORF">Tsubulata_002744</name>
</gene>
<evidence type="ECO:0000259" key="2">
    <source>
        <dbReference type="Pfam" id="PF03407"/>
    </source>
</evidence>
<keyword evidence="1" id="KW-0472">Membrane</keyword>
<dbReference type="AlphaFoldDB" id="A0A9Q0JMY5"/>
<evidence type="ECO:0000313" key="3">
    <source>
        <dbReference type="EMBL" id="KAJ4847634.1"/>
    </source>
</evidence>
<keyword evidence="1" id="KW-0812">Transmembrane</keyword>
<dbReference type="InterPro" id="IPR005069">
    <property type="entry name" value="Nucl-diP-sugar_transferase"/>
</dbReference>
<dbReference type="Proteomes" id="UP001141552">
    <property type="component" value="Unassembled WGS sequence"/>
</dbReference>
<dbReference type="EMBL" id="JAKUCV010001116">
    <property type="protein sequence ID" value="KAJ4847634.1"/>
    <property type="molecule type" value="Genomic_DNA"/>
</dbReference>
<feature type="transmembrane region" description="Helical" evidence="1">
    <location>
        <begin position="12"/>
        <end position="32"/>
    </location>
</feature>
<sequence>MQMEYYSKHSLANLAIISLLFTGVLYICLYSEPISNLLSLANRKPFCTSTESVTSFYKISFPVDELQLALEKASMPNKTVIIAVVNKAYAEQSVKAETTMLDLFIESFWLGEDTSHLIDHLLLVAVDQTAYDRCRFKRLHCYKLETEGVDFGGEKLYMSQDFVKMMWRRTLLLLDVLKLGYSFIFTDTDVMWLRNPFPRLSANGSIDMQISTDWFNGDPESEKNAINTGFYYARSNNKTIALFEEWYGRKDNSSGKKEQDVLFDLMEEGMFGQLGLHARFLDTVYFSGFCTDSKDVRAVATVHANCCRSIKAKVRDLGVVLRDWKQFRAVDAYRKAKRVKNRNLPFRWTGHFGCWRSWNTTA</sequence>
<dbReference type="PANTHER" id="PTHR46038">
    <property type="entry name" value="EXPRESSED PROTEIN-RELATED"/>
    <property type="match status" value="1"/>
</dbReference>
<accession>A0A9Q0JMY5</accession>
<dbReference type="InterPro" id="IPR044821">
    <property type="entry name" value="At1g28695/At4g15970-like"/>
</dbReference>